<feature type="signal peptide" evidence="10">
    <location>
        <begin position="1"/>
        <end position="19"/>
    </location>
</feature>
<dbReference type="PANTHER" id="PTHR12027">
    <property type="entry name" value="WNT RELATED"/>
    <property type="match status" value="1"/>
</dbReference>
<evidence type="ECO:0000256" key="5">
    <source>
        <dbReference type="ARBA" id="ARBA00022530"/>
    </source>
</evidence>
<dbReference type="GO" id="GO:0060070">
    <property type="term" value="P:canonical Wnt signaling pathway"/>
    <property type="evidence" value="ECO:0007669"/>
    <property type="project" value="TreeGrafter"/>
</dbReference>
<name>A0A8J9Z9A2_BRALA</name>
<keyword evidence="5" id="KW-0272">Extracellular matrix</keyword>
<protein>
    <recommendedName>
        <fullName evidence="9">Protein Wnt</fullName>
    </recommendedName>
</protein>
<dbReference type="AlphaFoldDB" id="A0A8J9Z9A2"/>
<keyword evidence="6 9" id="KW-0879">Wnt signaling pathway</keyword>
<dbReference type="EMBL" id="OV696702">
    <property type="protein sequence ID" value="CAH1249311.1"/>
    <property type="molecule type" value="Genomic_DNA"/>
</dbReference>
<dbReference type="SMART" id="SM00097">
    <property type="entry name" value="WNT1"/>
    <property type="match status" value="1"/>
</dbReference>
<comment type="similarity">
    <text evidence="2 9">Belongs to the Wnt family.</text>
</comment>
<keyword evidence="12" id="KW-1185">Reference proteome</keyword>
<evidence type="ECO:0000313" key="12">
    <source>
        <dbReference type="Proteomes" id="UP000838412"/>
    </source>
</evidence>
<dbReference type="Gene3D" id="3.30.2460.20">
    <property type="match status" value="1"/>
</dbReference>
<dbReference type="InterPro" id="IPR005817">
    <property type="entry name" value="Wnt"/>
</dbReference>
<dbReference type="OMA" id="ATCLMSN"/>
<evidence type="ECO:0000256" key="1">
    <source>
        <dbReference type="ARBA" id="ARBA00004498"/>
    </source>
</evidence>
<evidence type="ECO:0000256" key="4">
    <source>
        <dbReference type="ARBA" id="ARBA00022525"/>
    </source>
</evidence>
<reference evidence="11" key="1">
    <citation type="submission" date="2022-01" db="EMBL/GenBank/DDBJ databases">
        <authorList>
            <person name="Braso-Vives M."/>
        </authorList>
    </citation>
    <scope>NUCLEOTIDE SEQUENCE</scope>
</reference>
<dbReference type="PROSITE" id="PS00246">
    <property type="entry name" value="WNT1"/>
    <property type="match status" value="1"/>
</dbReference>
<dbReference type="InterPro" id="IPR043158">
    <property type="entry name" value="Wnt_C"/>
</dbReference>
<keyword evidence="10" id="KW-0732">Signal</keyword>
<comment type="function">
    <text evidence="9">Ligand for members of the frizzled family of seven transmembrane receptors.</text>
</comment>
<dbReference type="PANTHER" id="PTHR12027:SF98">
    <property type="entry name" value="PROTEIN WNT"/>
    <property type="match status" value="1"/>
</dbReference>
<evidence type="ECO:0000256" key="7">
    <source>
        <dbReference type="ARBA" id="ARBA00023157"/>
    </source>
</evidence>
<dbReference type="FunFam" id="3.30.2460.20:FF:000001">
    <property type="entry name" value="Wnt homolog"/>
    <property type="match status" value="1"/>
</dbReference>
<dbReference type="GO" id="GO:0005125">
    <property type="term" value="F:cytokine activity"/>
    <property type="evidence" value="ECO:0007669"/>
    <property type="project" value="TreeGrafter"/>
</dbReference>
<feature type="chain" id="PRO_5035453488" description="Protein Wnt" evidence="10">
    <location>
        <begin position="20"/>
        <end position="390"/>
    </location>
</feature>
<evidence type="ECO:0000256" key="3">
    <source>
        <dbReference type="ARBA" id="ARBA00022473"/>
    </source>
</evidence>
<gene>
    <name evidence="11" type="primary">WNT10A</name>
    <name evidence="11" type="ORF">BLAG_LOCUS10465</name>
</gene>
<accession>A0A8J9Z9A2</accession>
<proteinExistence type="inferred from homology"/>
<evidence type="ECO:0000256" key="6">
    <source>
        <dbReference type="ARBA" id="ARBA00022687"/>
    </source>
</evidence>
<evidence type="ECO:0000256" key="8">
    <source>
        <dbReference type="ARBA" id="ARBA00023288"/>
    </source>
</evidence>
<dbReference type="PRINTS" id="PR01349">
    <property type="entry name" value="WNTPROTEIN"/>
</dbReference>
<dbReference type="GO" id="GO:0005615">
    <property type="term" value="C:extracellular space"/>
    <property type="evidence" value="ECO:0007669"/>
    <property type="project" value="TreeGrafter"/>
</dbReference>
<organism evidence="11 12">
    <name type="scientific">Branchiostoma lanceolatum</name>
    <name type="common">Common lancelet</name>
    <name type="synonym">Amphioxus lanceolatum</name>
    <dbReference type="NCBI Taxonomy" id="7740"/>
    <lineage>
        <taxon>Eukaryota</taxon>
        <taxon>Metazoa</taxon>
        <taxon>Chordata</taxon>
        <taxon>Cephalochordata</taxon>
        <taxon>Leptocardii</taxon>
        <taxon>Amphioxiformes</taxon>
        <taxon>Branchiostomatidae</taxon>
        <taxon>Branchiostoma</taxon>
    </lineage>
</organism>
<keyword evidence="8" id="KW-0449">Lipoprotein</keyword>
<dbReference type="Proteomes" id="UP000838412">
    <property type="component" value="Chromosome 17"/>
</dbReference>
<dbReference type="CDD" id="cd19342">
    <property type="entry name" value="Wnt_Wnt10"/>
    <property type="match status" value="1"/>
</dbReference>
<keyword evidence="4" id="KW-0964">Secreted</keyword>
<comment type="subcellular location">
    <subcellularLocation>
        <location evidence="1 9">Secreted</location>
        <location evidence="1 9">Extracellular space</location>
        <location evidence="1 9">Extracellular matrix</location>
    </subcellularLocation>
</comment>
<evidence type="ECO:0000256" key="2">
    <source>
        <dbReference type="ARBA" id="ARBA00005683"/>
    </source>
</evidence>
<evidence type="ECO:0000256" key="10">
    <source>
        <dbReference type="SAM" id="SignalP"/>
    </source>
</evidence>
<dbReference type="Pfam" id="PF00110">
    <property type="entry name" value="wnt"/>
    <property type="match status" value="1"/>
</dbReference>
<dbReference type="GO" id="GO:0030182">
    <property type="term" value="P:neuron differentiation"/>
    <property type="evidence" value="ECO:0007669"/>
    <property type="project" value="TreeGrafter"/>
</dbReference>
<dbReference type="InterPro" id="IPR018161">
    <property type="entry name" value="Wnt_CS"/>
</dbReference>
<dbReference type="GO" id="GO:0005109">
    <property type="term" value="F:frizzled binding"/>
    <property type="evidence" value="ECO:0007669"/>
    <property type="project" value="TreeGrafter"/>
</dbReference>
<sequence length="390" mass="43721">MWRTILFWVLLSLVPELRATGNDILGLKIPEDPVLNANTVCRTFPGLSKKQLQLCYEYPDVTAAAIQGVQIAIHECQWQFKNHRWNCSNLETKNKNPHLTQIASKGIRETAFTFASVSAGVAHAVANACSLGKLHTCGCDNDYPTKPQIPTYSPSSFPGAIPGGPIPGYPPGYTQGQTAVLHTNSGGGKSYNDWSWGGCSHNIEYGIKFSKDFLDSRETSVDIFSRMRLHNNRAGRLAVSTNMQRRCKCHGMSGSCNLKTCWKATPDFREVGVILKERFDYATQIKVSNDNYGRLETIYANRPPFATDLVYFDRSPDFCDRNRELETPGTRGRICNKTSTGPDSCAALCCGRGFNIFRQTRVERCNCKFHWCCYVICEECRITEWVNSCK</sequence>
<dbReference type="OrthoDB" id="5945655at2759"/>
<evidence type="ECO:0000256" key="9">
    <source>
        <dbReference type="RuleBase" id="RU003500"/>
    </source>
</evidence>
<keyword evidence="7" id="KW-1015">Disulfide bond</keyword>
<evidence type="ECO:0000313" key="11">
    <source>
        <dbReference type="EMBL" id="CAH1249311.1"/>
    </source>
</evidence>
<dbReference type="GO" id="GO:0045165">
    <property type="term" value="P:cell fate commitment"/>
    <property type="evidence" value="ECO:0007669"/>
    <property type="project" value="TreeGrafter"/>
</dbReference>
<keyword evidence="3 9" id="KW-0217">Developmental protein</keyword>